<feature type="compositionally biased region" description="Basic and acidic residues" evidence="5">
    <location>
        <begin position="437"/>
        <end position="450"/>
    </location>
</feature>
<evidence type="ECO:0000256" key="1">
    <source>
        <dbReference type="ARBA" id="ARBA00004496"/>
    </source>
</evidence>
<dbReference type="EMBL" id="VJMJ01000128">
    <property type="protein sequence ID" value="KAF0732879.1"/>
    <property type="molecule type" value="Genomic_DNA"/>
</dbReference>
<dbReference type="InterPro" id="IPR001611">
    <property type="entry name" value="Leu-rich_rpt"/>
</dbReference>
<dbReference type="Pfam" id="PF13855">
    <property type="entry name" value="LRR_8"/>
    <property type="match status" value="1"/>
</dbReference>
<evidence type="ECO:0000313" key="7">
    <source>
        <dbReference type="Proteomes" id="UP000481153"/>
    </source>
</evidence>
<protein>
    <submittedName>
        <fullName evidence="6">Uncharacterized protein</fullName>
    </submittedName>
</protein>
<sequence>MADESAAAERQTTQAKQTSPAASAIEFSGFYGDGSFLKLLQETLQKNASVLQKGTVKLALSPVAIAYLNDRLHSTLCPKKAADYSGRIDGWTIRERPRTEPFRHVLSPKTSDIFKDADTVPIGHLGVLKLSTLLTEVTYLKVTTGAEPLPTSLKVHFILFPNLNRIELRTLPAESLEQLACFVNQLEILQAAECTLDSPHTLLHHGTWTQLAALKLTKCQIEEWSPRDMLLAPSLKHLDCSHNKLERLEDFPSPLTLETANFGYNQLKQLNLQHSFLVLKRLTLRHNRLDSIQALPWSHMPNLKHLDLSYNELDDLSSVDVLDQLKQLESLLLQGNPLAKYPDYRRQVLFYLGEKVELDEMEWSWTEMDSMRFSRHYKGTKGPLDYPYLAPKPAQLQARVVKIYEPNVLDIAANKKPRTQSAFSEVSVASTRSRSATSEHEEVVPKDRSSSYHVDEFLRDLADEESPEEHPPSESENIRPPSTPGVPMTIFLSMDQAESLDLPLSREGIAGLVHVTPTKLLEYFPGGAIVQRYRANLLCMALFTSDLQDKSAVEPIIRAMHESLTEKCIIAFKCKACSALVVSREKRRPNPSGEPFVLSVHRCWVCNSSNGREFAGGKILQCYIDLGLHVVETQPNKPRVLETNQQGFIFEVEYDEIAVRDEVIWIVTDTSMKEMKVNAVDGEDDIHADMAKYRQLCGF</sequence>
<evidence type="ECO:0000256" key="2">
    <source>
        <dbReference type="ARBA" id="ARBA00022490"/>
    </source>
</evidence>
<comment type="caution">
    <text evidence="6">The sequence shown here is derived from an EMBL/GenBank/DDBJ whole genome shotgun (WGS) entry which is preliminary data.</text>
</comment>
<evidence type="ECO:0000313" key="6">
    <source>
        <dbReference type="EMBL" id="KAF0732879.1"/>
    </source>
</evidence>
<feature type="compositionally biased region" description="Basic and acidic residues" evidence="5">
    <location>
        <begin position="468"/>
        <end position="477"/>
    </location>
</feature>
<dbReference type="Gene3D" id="3.80.10.10">
    <property type="entry name" value="Ribonuclease Inhibitor"/>
    <property type="match status" value="2"/>
</dbReference>
<name>A0A6G0WZC5_9STRA</name>
<keyword evidence="3" id="KW-0433">Leucine-rich repeat</keyword>
<keyword evidence="2" id="KW-0963">Cytoplasm</keyword>
<dbReference type="InterPro" id="IPR032675">
    <property type="entry name" value="LRR_dom_sf"/>
</dbReference>
<dbReference type="PROSITE" id="PS51450">
    <property type="entry name" value="LRR"/>
    <property type="match status" value="2"/>
</dbReference>
<dbReference type="GO" id="GO:0005737">
    <property type="term" value="C:cytoplasm"/>
    <property type="evidence" value="ECO:0007669"/>
    <property type="project" value="UniProtKB-SubCell"/>
</dbReference>
<proteinExistence type="predicted"/>
<gene>
    <name evidence="6" type="ORF">Ae201684_010203</name>
</gene>
<dbReference type="AlphaFoldDB" id="A0A6G0WZC5"/>
<dbReference type="PANTHER" id="PTHR15454">
    <property type="entry name" value="NISCHARIN RELATED"/>
    <property type="match status" value="1"/>
</dbReference>
<dbReference type="VEuPathDB" id="FungiDB:AeMF1_018939"/>
<dbReference type="Proteomes" id="UP000481153">
    <property type="component" value="Unassembled WGS sequence"/>
</dbReference>
<feature type="compositionally biased region" description="Low complexity" evidence="5">
    <location>
        <begin position="424"/>
        <end position="436"/>
    </location>
</feature>
<dbReference type="PRINTS" id="PR00019">
    <property type="entry name" value="LEURICHRPT"/>
</dbReference>
<feature type="region of interest" description="Disordered" evidence="5">
    <location>
        <begin position="1"/>
        <end position="20"/>
    </location>
</feature>
<reference evidence="6 7" key="1">
    <citation type="submission" date="2019-07" db="EMBL/GenBank/DDBJ databases">
        <title>Genomics analysis of Aphanomyces spp. identifies a new class of oomycete effector associated with host adaptation.</title>
        <authorList>
            <person name="Gaulin E."/>
        </authorList>
    </citation>
    <scope>NUCLEOTIDE SEQUENCE [LARGE SCALE GENOMIC DNA]</scope>
    <source>
        <strain evidence="6 7">ATCC 201684</strain>
    </source>
</reference>
<feature type="compositionally biased region" description="Polar residues" evidence="5">
    <location>
        <begin position="10"/>
        <end position="20"/>
    </location>
</feature>
<feature type="region of interest" description="Disordered" evidence="5">
    <location>
        <begin position="420"/>
        <end position="450"/>
    </location>
</feature>
<dbReference type="PANTHER" id="PTHR15454:SF69">
    <property type="entry name" value="SERINE_THREONINE-PROTEIN KINASE 11-INTERACTING PROTEIN"/>
    <property type="match status" value="1"/>
</dbReference>
<keyword evidence="7" id="KW-1185">Reference proteome</keyword>
<dbReference type="SUPFAM" id="SSF52075">
    <property type="entry name" value="Outer arm dynein light chain 1"/>
    <property type="match status" value="1"/>
</dbReference>
<evidence type="ECO:0000256" key="3">
    <source>
        <dbReference type="ARBA" id="ARBA00022614"/>
    </source>
</evidence>
<keyword evidence="4" id="KW-0677">Repeat</keyword>
<accession>A0A6G0WZC5</accession>
<comment type="subcellular location">
    <subcellularLocation>
        <location evidence="1">Cytoplasm</location>
    </subcellularLocation>
</comment>
<feature type="region of interest" description="Disordered" evidence="5">
    <location>
        <begin position="462"/>
        <end position="487"/>
    </location>
</feature>
<evidence type="ECO:0000256" key="4">
    <source>
        <dbReference type="ARBA" id="ARBA00022737"/>
    </source>
</evidence>
<organism evidence="6 7">
    <name type="scientific">Aphanomyces euteiches</name>
    <dbReference type="NCBI Taxonomy" id="100861"/>
    <lineage>
        <taxon>Eukaryota</taxon>
        <taxon>Sar</taxon>
        <taxon>Stramenopiles</taxon>
        <taxon>Oomycota</taxon>
        <taxon>Saprolegniomycetes</taxon>
        <taxon>Saprolegniales</taxon>
        <taxon>Verrucalvaceae</taxon>
        <taxon>Aphanomyces</taxon>
    </lineage>
</organism>
<evidence type="ECO:0000256" key="5">
    <source>
        <dbReference type="SAM" id="MobiDB-lite"/>
    </source>
</evidence>